<evidence type="ECO:0000256" key="5">
    <source>
        <dbReference type="ARBA" id="ARBA00023136"/>
    </source>
</evidence>
<keyword evidence="2" id="KW-1003">Cell membrane</keyword>
<dbReference type="RefSeq" id="WP_002577736.1">
    <property type="nucleotide sequence ID" value="NZ_BAABXO010000001.1"/>
</dbReference>
<comment type="subcellular location">
    <subcellularLocation>
        <location evidence="1">Cell membrane</location>
        <topology evidence="1">Multi-pass membrane protein</topology>
    </subcellularLocation>
</comment>
<reference evidence="6" key="1">
    <citation type="submission" date="2019-11" db="EMBL/GenBank/DDBJ databases">
        <authorList>
            <person name="Feng L."/>
        </authorList>
    </citation>
    <scope>NUCLEOTIDE SEQUENCE</scope>
    <source>
        <strain evidence="6">CbolteaeLFYP116</strain>
    </source>
</reference>
<evidence type="ECO:0000256" key="2">
    <source>
        <dbReference type="ARBA" id="ARBA00022475"/>
    </source>
</evidence>
<dbReference type="PANTHER" id="PTHR32196">
    <property type="entry name" value="ABC TRANSPORTER PERMEASE PROTEIN YPHD-RELATED-RELATED"/>
    <property type="match status" value="1"/>
</dbReference>
<gene>
    <name evidence="6" type="primary">rbsC_19</name>
    <name evidence="6" type="ORF">CBLFYP116_03120</name>
</gene>
<dbReference type="AlphaFoldDB" id="A0A6N2VZG5"/>
<evidence type="ECO:0000256" key="1">
    <source>
        <dbReference type="ARBA" id="ARBA00004651"/>
    </source>
</evidence>
<dbReference type="Pfam" id="PF02653">
    <property type="entry name" value="BPD_transp_2"/>
    <property type="match status" value="1"/>
</dbReference>
<dbReference type="EMBL" id="CACRTF010000014">
    <property type="protein sequence ID" value="VYT35083.1"/>
    <property type="molecule type" value="Genomic_DNA"/>
</dbReference>
<evidence type="ECO:0000313" key="6">
    <source>
        <dbReference type="EMBL" id="VYT35083.1"/>
    </source>
</evidence>
<dbReference type="PANTHER" id="PTHR32196:SF63">
    <property type="entry name" value="INNER MEMBRANE ABC TRANSPORTER PERMEASE PROTEIN YJFF"/>
    <property type="match status" value="1"/>
</dbReference>
<proteinExistence type="predicted"/>
<keyword evidence="3" id="KW-0812">Transmembrane</keyword>
<evidence type="ECO:0000256" key="4">
    <source>
        <dbReference type="ARBA" id="ARBA00022989"/>
    </source>
</evidence>
<name>A0A6N2VZG5_9FIRM</name>
<accession>A0A6N2VZG5</accession>
<dbReference type="InterPro" id="IPR001851">
    <property type="entry name" value="ABC_transp_permease"/>
</dbReference>
<organism evidence="6">
    <name type="scientific">Enterocloster bolteae</name>
    <dbReference type="NCBI Taxonomy" id="208479"/>
    <lineage>
        <taxon>Bacteria</taxon>
        <taxon>Bacillati</taxon>
        <taxon>Bacillota</taxon>
        <taxon>Clostridia</taxon>
        <taxon>Lachnospirales</taxon>
        <taxon>Lachnospiraceae</taxon>
        <taxon>Enterocloster</taxon>
    </lineage>
</organism>
<dbReference type="GO" id="GO:0005886">
    <property type="term" value="C:plasma membrane"/>
    <property type="evidence" value="ECO:0007669"/>
    <property type="project" value="UniProtKB-SubCell"/>
</dbReference>
<keyword evidence="4" id="KW-1133">Transmembrane helix</keyword>
<sequence>MNLSKKRCTQAGFHVSSGVLALVLVFCVGIVFNPGLFLSHSNMQNILRQTVTNALLAYGMAFVIISGSIDLSVAATVAMSGYITVWLLPYSFALALAAAVLFGVAVGTINGYLIAKVKFPPMIATYSMQLMIKGLILVLTNGITLKISTDSLIMKYLGHGMLFNLLPLGFVFLMAIFGICAFSIRRIPIIRSVYAVGGNEDAARMMGISVFKSRITAHIICSVLACLAGINVAARTGAATAGAGDGYDMLAIASVVIGGISMSGGKGTFSGCMFGAMVVAILSNIFKLQNFLNAYWERAIIGIVLLAVLLIQALMNQEEIRGLIKKYRFREG</sequence>
<dbReference type="GO" id="GO:0022857">
    <property type="term" value="F:transmembrane transporter activity"/>
    <property type="evidence" value="ECO:0007669"/>
    <property type="project" value="InterPro"/>
</dbReference>
<protein>
    <submittedName>
        <fullName evidence="6">Ribose transport system permease protein RbsC</fullName>
    </submittedName>
</protein>
<keyword evidence="5" id="KW-0472">Membrane</keyword>
<dbReference type="GeneID" id="23116218"/>
<dbReference type="CDD" id="cd06579">
    <property type="entry name" value="TM_PBP1_transp_AraH_like"/>
    <property type="match status" value="1"/>
</dbReference>
<evidence type="ECO:0000256" key="3">
    <source>
        <dbReference type="ARBA" id="ARBA00022692"/>
    </source>
</evidence>